<dbReference type="EMBL" id="CP108169">
    <property type="protein sequence ID" value="WTQ71617.1"/>
    <property type="molecule type" value="Genomic_DNA"/>
</dbReference>
<feature type="compositionally biased region" description="Polar residues" evidence="1">
    <location>
        <begin position="1"/>
        <end position="18"/>
    </location>
</feature>
<accession>A0AAU1LK74</accession>
<gene>
    <name evidence="2" type="ORF">OG222_00375</name>
</gene>
<name>A0AAU1LK74_9ACTN</name>
<organism evidence="2">
    <name type="scientific">Streptomyces sp. NBC_00148</name>
    <dbReference type="NCBI Taxonomy" id="2903626"/>
    <lineage>
        <taxon>Bacteria</taxon>
        <taxon>Bacillati</taxon>
        <taxon>Actinomycetota</taxon>
        <taxon>Actinomycetes</taxon>
        <taxon>Kitasatosporales</taxon>
        <taxon>Streptomycetaceae</taxon>
        <taxon>Streptomyces</taxon>
    </lineage>
</organism>
<protein>
    <submittedName>
        <fullName evidence="2">Uncharacterized protein</fullName>
    </submittedName>
</protein>
<evidence type="ECO:0000256" key="1">
    <source>
        <dbReference type="SAM" id="MobiDB-lite"/>
    </source>
</evidence>
<proteinExistence type="predicted"/>
<evidence type="ECO:0000313" key="2">
    <source>
        <dbReference type="EMBL" id="WTQ71617.1"/>
    </source>
</evidence>
<reference evidence="2" key="1">
    <citation type="submission" date="2022-10" db="EMBL/GenBank/DDBJ databases">
        <title>The complete genomes of actinobacterial strains from the NBC collection.</title>
        <authorList>
            <person name="Joergensen T.S."/>
            <person name="Alvarez Arevalo M."/>
            <person name="Sterndorff E.B."/>
            <person name="Faurdal D."/>
            <person name="Vuksanovic O."/>
            <person name="Mourched A.-S."/>
            <person name="Charusanti P."/>
            <person name="Shaw S."/>
            <person name="Blin K."/>
            <person name="Weber T."/>
        </authorList>
    </citation>
    <scope>NUCLEOTIDE SEQUENCE</scope>
    <source>
        <strain evidence="2">NBC_00148</strain>
    </source>
</reference>
<sequence>MEPPQQGQCAWPIATSSAEPDGGAPRRIRRRSTVTQEGGGAHAETRAESAL</sequence>
<feature type="region of interest" description="Disordered" evidence="1">
    <location>
        <begin position="1"/>
        <end position="51"/>
    </location>
</feature>
<dbReference type="AlphaFoldDB" id="A0AAU1LK74"/>